<dbReference type="InterPro" id="IPR007391">
    <property type="entry name" value="Vancomycin_resist_VanW"/>
</dbReference>
<gene>
    <name evidence="1" type="ORF">GBA65_11870</name>
</gene>
<dbReference type="AlphaFoldDB" id="A0A6G8PXY9"/>
<sequence>MTVTESRTGRAVQEDEFFADLEAGLFEGKREYEIPVATDEPELTTAEAEGLKPTDLLGSYRTDYTLSSDKSPERVENLRIASNAISGTLLAPGEVFSFNELAAPLKYNETHVIVDGKETTADGGGLCQVASTLFNAANYAGLEIVERNAHFSELPYIRPGMDATVWFGALDMRFRNTTDGYLLVQESVGEDGYVYANIYGRPTGTQVQMNSEPNFRGEDASEWVTYKTIEEDGKVTFDGPVYTTSYDALIDEHGKKIPPTDLTPAPVIP</sequence>
<dbReference type="InterPro" id="IPR052913">
    <property type="entry name" value="Glycopeptide_resist_protein"/>
</dbReference>
<name>A0A6G8PXY9_9ACTN</name>
<dbReference type="KEGG" id="rmar:GBA65_11870"/>
<evidence type="ECO:0000313" key="1">
    <source>
        <dbReference type="EMBL" id="QIN79102.1"/>
    </source>
</evidence>
<evidence type="ECO:0008006" key="3">
    <source>
        <dbReference type="Google" id="ProtNLM"/>
    </source>
</evidence>
<organism evidence="1 2">
    <name type="scientific">Rubrobacter marinus</name>
    <dbReference type="NCBI Taxonomy" id="2653852"/>
    <lineage>
        <taxon>Bacteria</taxon>
        <taxon>Bacillati</taxon>
        <taxon>Actinomycetota</taxon>
        <taxon>Rubrobacteria</taxon>
        <taxon>Rubrobacterales</taxon>
        <taxon>Rubrobacteraceae</taxon>
        <taxon>Rubrobacter</taxon>
    </lineage>
</organism>
<evidence type="ECO:0000313" key="2">
    <source>
        <dbReference type="Proteomes" id="UP000502706"/>
    </source>
</evidence>
<keyword evidence="2" id="KW-1185">Reference proteome</keyword>
<dbReference type="EMBL" id="CP045121">
    <property type="protein sequence ID" value="QIN79102.1"/>
    <property type="molecule type" value="Genomic_DNA"/>
</dbReference>
<dbReference type="PANTHER" id="PTHR35788:SF1">
    <property type="entry name" value="EXPORTED PROTEIN"/>
    <property type="match status" value="1"/>
</dbReference>
<dbReference type="Pfam" id="PF04294">
    <property type="entry name" value="VanW"/>
    <property type="match status" value="1"/>
</dbReference>
<accession>A0A6G8PXY9</accession>
<dbReference type="PANTHER" id="PTHR35788">
    <property type="entry name" value="EXPORTED PROTEIN-RELATED"/>
    <property type="match status" value="1"/>
</dbReference>
<protein>
    <recommendedName>
        <fullName evidence="3">VanW family protein</fullName>
    </recommendedName>
</protein>
<reference evidence="1 2" key="1">
    <citation type="submission" date="2019-10" db="EMBL/GenBank/DDBJ databases">
        <title>Rubrobacter sp nov SCSIO 52915 isolated from a deep-sea sediment in the South China Sea.</title>
        <authorList>
            <person name="Chen R.W."/>
        </authorList>
    </citation>
    <scope>NUCLEOTIDE SEQUENCE [LARGE SCALE GENOMIC DNA]</scope>
    <source>
        <strain evidence="1 2">SCSIO 52915</strain>
    </source>
</reference>
<dbReference type="Proteomes" id="UP000502706">
    <property type="component" value="Chromosome"/>
</dbReference>
<proteinExistence type="predicted"/>